<dbReference type="EMBL" id="JBAWTH010000173">
    <property type="protein sequence ID" value="KAL2273773.1"/>
    <property type="molecule type" value="Genomic_DNA"/>
</dbReference>
<name>A0ABR4DTT3_9PEZI</name>
<dbReference type="PANTHER" id="PTHR43439:SF2">
    <property type="entry name" value="ENZYME, PUTATIVE (JCVI)-RELATED"/>
    <property type="match status" value="1"/>
</dbReference>
<dbReference type="Gene3D" id="1.10.1200.10">
    <property type="entry name" value="ACP-like"/>
    <property type="match status" value="1"/>
</dbReference>
<evidence type="ECO:0000313" key="5">
    <source>
        <dbReference type="Proteomes" id="UP001600888"/>
    </source>
</evidence>
<dbReference type="PANTHER" id="PTHR43439">
    <property type="entry name" value="PHENYLACETATE-COENZYME A LIGASE"/>
    <property type="match status" value="1"/>
</dbReference>
<keyword evidence="2" id="KW-0597">Phosphoprotein</keyword>
<dbReference type="InterPro" id="IPR051414">
    <property type="entry name" value="Adenylate-forming_Reductase"/>
</dbReference>
<evidence type="ECO:0000256" key="1">
    <source>
        <dbReference type="ARBA" id="ARBA00022450"/>
    </source>
</evidence>
<dbReference type="SUPFAM" id="SSF47336">
    <property type="entry name" value="ACP-like"/>
    <property type="match status" value="1"/>
</dbReference>
<accession>A0ABR4DTT3</accession>
<gene>
    <name evidence="4" type="ORF">FJTKL_04094</name>
</gene>
<sequence>MIASPTGEKTNAVPMEQYLVDRNSELSGALVVGSRRFQPALLIEPAISRETGRGPLTTAEQAALIERVWPSIQEASITTPPHARIDKALILVTTPDHPLIRDSNGAVQQTASAEQYAAEIEALHANAELGPGGDGGPPHAPLVASDPDSIAQFVQECVSAVTSWPHEDADHHLSGTFFERGMDSSGAVQLARVLRRGLRRTDVALSTVYCNPTVSQLTSAILAAIEDGAET</sequence>
<feature type="domain" description="Carrier" evidence="3">
    <location>
        <begin position="153"/>
        <end position="220"/>
    </location>
</feature>
<organism evidence="4 5">
    <name type="scientific">Diaporthe vaccinii</name>
    <dbReference type="NCBI Taxonomy" id="105482"/>
    <lineage>
        <taxon>Eukaryota</taxon>
        <taxon>Fungi</taxon>
        <taxon>Dikarya</taxon>
        <taxon>Ascomycota</taxon>
        <taxon>Pezizomycotina</taxon>
        <taxon>Sordariomycetes</taxon>
        <taxon>Sordariomycetidae</taxon>
        <taxon>Diaporthales</taxon>
        <taxon>Diaporthaceae</taxon>
        <taxon>Diaporthe</taxon>
        <taxon>Diaporthe eres species complex</taxon>
    </lineage>
</organism>
<dbReference type="InterPro" id="IPR036736">
    <property type="entry name" value="ACP-like_sf"/>
</dbReference>
<dbReference type="Pfam" id="PF23562">
    <property type="entry name" value="AMP-binding_C_3"/>
    <property type="match status" value="1"/>
</dbReference>
<dbReference type="InterPro" id="IPR009081">
    <property type="entry name" value="PP-bd_ACP"/>
</dbReference>
<keyword evidence="1" id="KW-0596">Phosphopantetheine</keyword>
<dbReference type="Proteomes" id="UP001600888">
    <property type="component" value="Unassembled WGS sequence"/>
</dbReference>
<dbReference type="Pfam" id="PF00550">
    <property type="entry name" value="PP-binding"/>
    <property type="match status" value="1"/>
</dbReference>
<evidence type="ECO:0000259" key="3">
    <source>
        <dbReference type="Pfam" id="PF00550"/>
    </source>
</evidence>
<comment type="caution">
    <text evidence="4">The sequence shown here is derived from an EMBL/GenBank/DDBJ whole genome shotgun (WGS) entry which is preliminary data.</text>
</comment>
<keyword evidence="5" id="KW-1185">Reference proteome</keyword>
<evidence type="ECO:0000256" key="2">
    <source>
        <dbReference type="ARBA" id="ARBA00022553"/>
    </source>
</evidence>
<proteinExistence type="predicted"/>
<evidence type="ECO:0000313" key="4">
    <source>
        <dbReference type="EMBL" id="KAL2273773.1"/>
    </source>
</evidence>
<protein>
    <recommendedName>
        <fullName evidence="3">Carrier domain-containing protein</fullName>
    </recommendedName>
</protein>
<reference evidence="4 5" key="1">
    <citation type="submission" date="2024-03" db="EMBL/GenBank/DDBJ databases">
        <title>A high-quality draft genome sequence of Diaporthe vaccinii, a causative agent of upright dieback and viscid rot disease in cranberry plants.</title>
        <authorList>
            <person name="Sarrasin M."/>
            <person name="Lang B.F."/>
            <person name="Burger G."/>
        </authorList>
    </citation>
    <scope>NUCLEOTIDE SEQUENCE [LARGE SCALE GENOMIC DNA]</scope>
    <source>
        <strain evidence="4 5">IS7</strain>
    </source>
</reference>